<dbReference type="Pfam" id="PF00378">
    <property type="entry name" value="ECH_1"/>
    <property type="match status" value="1"/>
</dbReference>
<keyword evidence="7" id="KW-0456">Lyase</keyword>
<proteinExistence type="inferred from homology"/>
<keyword evidence="2" id="KW-0276">Fatty acid metabolism</keyword>
<dbReference type="Gene3D" id="3.90.226.10">
    <property type="entry name" value="2-enoyl-CoA Hydratase, Chain A, domain 1"/>
    <property type="match status" value="1"/>
</dbReference>
<dbReference type="GO" id="GO:0006631">
    <property type="term" value="P:fatty acid metabolic process"/>
    <property type="evidence" value="ECO:0007669"/>
    <property type="project" value="UniProtKB-KW"/>
</dbReference>
<dbReference type="GO" id="GO:0016836">
    <property type="term" value="F:hydro-lyase activity"/>
    <property type="evidence" value="ECO:0007669"/>
    <property type="project" value="TreeGrafter"/>
</dbReference>
<accession>A0A5B8KZ69</accession>
<dbReference type="PANTHER" id="PTHR43602">
    <property type="match status" value="1"/>
</dbReference>
<evidence type="ECO:0000256" key="3">
    <source>
        <dbReference type="ARBA" id="ARBA00022946"/>
    </source>
</evidence>
<dbReference type="NCBIfam" id="NF006008">
    <property type="entry name" value="PRK08139.1"/>
    <property type="match status" value="1"/>
</dbReference>
<evidence type="ECO:0000256" key="1">
    <source>
        <dbReference type="ARBA" id="ARBA00005254"/>
    </source>
</evidence>
<evidence type="ECO:0000256" key="2">
    <source>
        <dbReference type="ARBA" id="ARBA00022832"/>
    </source>
</evidence>
<dbReference type="SUPFAM" id="SSF52096">
    <property type="entry name" value="ClpP/crotonase"/>
    <property type="match status" value="1"/>
</dbReference>
<name>A0A5B8KZ69_9HYPH</name>
<gene>
    <name evidence="7" type="ORF">FQ775_11090</name>
</gene>
<dbReference type="EMBL" id="CP042301">
    <property type="protein sequence ID" value="QDZ00881.1"/>
    <property type="molecule type" value="Genomic_DNA"/>
</dbReference>
<dbReference type="Proteomes" id="UP000321389">
    <property type="component" value="Chromosome"/>
</dbReference>
<reference evidence="7" key="1">
    <citation type="submission" date="2020-04" db="EMBL/GenBank/DDBJ databases">
        <title>Nitratireductor sp. nov. isolated from mangrove soil.</title>
        <authorList>
            <person name="Ye Y."/>
        </authorList>
    </citation>
    <scope>NUCLEOTIDE SEQUENCE</scope>
    <source>
        <strain evidence="7">SY7</strain>
    </source>
</reference>
<keyword evidence="4" id="KW-0443">Lipid metabolism</keyword>
<dbReference type="OrthoDB" id="9775794at2"/>
<organism evidence="7 8">
    <name type="scientific">Nitratireductor mangrovi</name>
    <dbReference type="NCBI Taxonomy" id="2599600"/>
    <lineage>
        <taxon>Bacteria</taxon>
        <taxon>Pseudomonadati</taxon>
        <taxon>Pseudomonadota</taxon>
        <taxon>Alphaproteobacteria</taxon>
        <taxon>Hyphomicrobiales</taxon>
        <taxon>Phyllobacteriaceae</taxon>
        <taxon>Nitratireductor</taxon>
    </lineage>
</organism>
<dbReference type="AlphaFoldDB" id="A0A5B8KZ69"/>
<protein>
    <recommendedName>
        <fullName evidence="6">Enoyl-CoA hydratase domain-containing protein 3, mitochondrial</fullName>
    </recommendedName>
</protein>
<dbReference type="Gene3D" id="1.10.12.10">
    <property type="entry name" value="Lyase 2-enoyl-coa Hydratase, Chain A, domain 2"/>
    <property type="match status" value="1"/>
</dbReference>
<comment type="similarity">
    <text evidence="1">Belongs to the enoyl-CoA hydratase/isomerase family.</text>
</comment>
<evidence type="ECO:0000256" key="4">
    <source>
        <dbReference type="ARBA" id="ARBA00023098"/>
    </source>
</evidence>
<dbReference type="CDD" id="cd06558">
    <property type="entry name" value="crotonase-like"/>
    <property type="match status" value="1"/>
</dbReference>
<dbReference type="InterPro" id="IPR029045">
    <property type="entry name" value="ClpP/crotonase-like_dom_sf"/>
</dbReference>
<dbReference type="InterPro" id="IPR052377">
    <property type="entry name" value="Mitochondrial_ECH-domain"/>
</dbReference>
<dbReference type="InterPro" id="IPR014748">
    <property type="entry name" value="Enoyl-CoA_hydra_C"/>
</dbReference>
<keyword evidence="3" id="KW-0809">Transit peptide</keyword>
<dbReference type="PANTHER" id="PTHR43602:SF1">
    <property type="entry name" value="ENOYL-COA HYDRATASE DOMAIN-CONTAINING PROTEIN 3, MITOCHONDRIAL"/>
    <property type="match status" value="1"/>
</dbReference>
<evidence type="ECO:0000256" key="5">
    <source>
        <dbReference type="ARBA" id="ARBA00037410"/>
    </source>
</evidence>
<dbReference type="InterPro" id="IPR001753">
    <property type="entry name" value="Enoyl-CoA_hydra/iso"/>
</dbReference>
<dbReference type="KEGG" id="niy:FQ775_11090"/>
<keyword evidence="8" id="KW-1185">Reference proteome</keyword>
<sequence length="274" mass="29401">MAEIVALDLEESSTGLVATDLQDGVLTVTLSNPPAHALSMEMIATLHRTLDAARSDKAVRVLVLASSGKIFCAGHDLKEMAAHRADPDGGRAFLEDLFRRCSELMKAIVRLPKPVIARVDGIATAAGCQLVASCDLAIASEAARFCTPGVNLGGFCSTPMVALSRNVSRKHAMEMLLTGEMIDAQTARDFGLVNRVVPPEYLDQVTAKYAAAIASKSPAAIARGKRAFHEQADMRLSEAYDYASAVMVEGFMTRDSDEGIDAFVSKRKPEWKGE</sequence>
<comment type="function">
    <text evidence="5">May play a role in fatty acid biosynthesis and insulin sensitivity.</text>
</comment>
<evidence type="ECO:0000313" key="7">
    <source>
        <dbReference type="EMBL" id="QDZ00881.1"/>
    </source>
</evidence>
<evidence type="ECO:0000313" key="8">
    <source>
        <dbReference type="Proteomes" id="UP000321389"/>
    </source>
</evidence>
<evidence type="ECO:0000256" key="6">
    <source>
        <dbReference type="ARBA" id="ARBA00040545"/>
    </source>
</evidence>
<dbReference type="RefSeq" id="WP_146299526.1">
    <property type="nucleotide sequence ID" value="NZ_CP042301.2"/>
</dbReference>